<reference evidence="1" key="1">
    <citation type="journal article" date="2019" name="Sci. Rep.">
        <title>Draft genome of Tanacetum cinerariifolium, the natural source of mosquito coil.</title>
        <authorList>
            <person name="Yamashiro T."/>
            <person name="Shiraishi A."/>
            <person name="Satake H."/>
            <person name="Nakayama K."/>
        </authorList>
    </citation>
    <scope>NUCLEOTIDE SEQUENCE</scope>
</reference>
<dbReference type="AlphaFoldDB" id="A0A699GQU4"/>
<gene>
    <name evidence="1" type="ORF">Tci_158780</name>
</gene>
<comment type="caution">
    <text evidence="1">The sequence shown here is derived from an EMBL/GenBank/DDBJ whole genome shotgun (WGS) entry which is preliminary data.</text>
</comment>
<evidence type="ECO:0000313" key="1">
    <source>
        <dbReference type="EMBL" id="GEV86803.1"/>
    </source>
</evidence>
<name>A0A699GQU4_TANCI</name>
<dbReference type="EMBL" id="BKCJ010036970">
    <property type="protein sequence ID" value="GEV86803.1"/>
    <property type="molecule type" value="Genomic_DNA"/>
</dbReference>
<proteinExistence type="predicted"/>
<organism evidence="1">
    <name type="scientific">Tanacetum cinerariifolium</name>
    <name type="common">Dalmatian daisy</name>
    <name type="synonym">Chrysanthemum cinerariifolium</name>
    <dbReference type="NCBI Taxonomy" id="118510"/>
    <lineage>
        <taxon>Eukaryota</taxon>
        <taxon>Viridiplantae</taxon>
        <taxon>Streptophyta</taxon>
        <taxon>Embryophyta</taxon>
        <taxon>Tracheophyta</taxon>
        <taxon>Spermatophyta</taxon>
        <taxon>Magnoliopsida</taxon>
        <taxon>eudicotyledons</taxon>
        <taxon>Gunneridae</taxon>
        <taxon>Pentapetalae</taxon>
        <taxon>asterids</taxon>
        <taxon>campanulids</taxon>
        <taxon>Asterales</taxon>
        <taxon>Asteraceae</taxon>
        <taxon>Asteroideae</taxon>
        <taxon>Anthemideae</taxon>
        <taxon>Anthemidinae</taxon>
        <taxon>Tanacetum</taxon>
    </lineage>
</organism>
<protein>
    <recommendedName>
        <fullName evidence="2">Reverse transcriptase domain-containing protein</fullName>
    </recommendedName>
</protein>
<accession>A0A699GQU4</accession>
<evidence type="ECO:0008006" key="2">
    <source>
        <dbReference type="Google" id="ProtNLM"/>
    </source>
</evidence>
<sequence length="103" mass="12051">MEDDNDTGRSRVRSKVPGQWYSNDIKVEIPEYDGKLDPGEFVEWLRTVKCAFDYKETSEEHKNQRPTEEYSWEFKYLLMKCDLLEDDPQTLALSNAPDQGGNL</sequence>